<organism evidence="2">
    <name type="scientific">viral metagenome</name>
    <dbReference type="NCBI Taxonomy" id="1070528"/>
    <lineage>
        <taxon>unclassified sequences</taxon>
        <taxon>metagenomes</taxon>
        <taxon>organismal metagenomes</taxon>
    </lineage>
</organism>
<keyword evidence="1" id="KW-0472">Membrane</keyword>
<name>A0A6C0L901_9ZZZZ</name>
<protein>
    <submittedName>
        <fullName evidence="2">Uncharacterized protein</fullName>
    </submittedName>
</protein>
<keyword evidence="1" id="KW-0812">Transmembrane</keyword>
<dbReference type="AlphaFoldDB" id="A0A6C0L901"/>
<evidence type="ECO:0000313" key="2">
    <source>
        <dbReference type="EMBL" id="QHU26770.1"/>
    </source>
</evidence>
<reference evidence="2" key="1">
    <citation type="journal article" date="2020" name="Nature">
        <title>Giant virus diversity and host interactions through global metagenomics.</title>
        <authorList>
            <person name="Schulz F."/>
            <person name="Roux S."/>
            <person name="Paez-Espino D."/>
            <person name="Jungbluth S."/>
            <person name="Walsh D.A."/>
            <person name="Denef V.J."/>
            <person name="McMahon K.D."/>
            <person name="Konstantinidis K.T."/>
            <person name="Eloe-Fadrosh E.A."/>
            <person name="Kyrpides N.C."/>
            <person name="Woyke T."/>
        </authorList>
    </citation>
    <scope>NUCLEOTIDE SEQUENCE</scope>
    <source>
        <strain evidence="2">GVMAG-M-3300027759-42</strain>
    </source>
</reference>
<feature type="transmembrane region" description="Helical" evidence="1">
    <location>
        <begin position="61"/>
        <end position="80"/>
    </location>
</feature>
<proteinExistence type="predicted"/>
<evidence type="ECO:0000256" key="1">
    <source>
        <dbReference type="SAM" id="Phobius"/>
    </source>
</evidence>
<accession>A0A6C0L901</accession>
<feature type="transmembrane region" description="Helical" evidence="1">
    <location>
        <begin position="20"/>
        <end position="49"/>
    </location>
</feature>
<dbReference type="EMBL" id="MN740444">
    <property type="protein sequence ID" value="QHU26770.1"/>
    <property type="molecule type" value="Genomic_DNA"/>
</dbReference>
<keyword evidence="1" id="KW-1133">Transmembrane helix</keyword>
<sequence length="111" mass="12914">MFTETYLQTTDPKLPFSQLITAPIITNILVSVVFHTIVYSSFVNLLSFIFTGKILSTSINYRLLLSLFVIMIFGFVARFLHVKDIYKAYHNDLDKTRSHLDKLFISWIFIS</sequence>